<dbReference type="InterPro" id="IPR052158">
    <property type="entry name" value="INH-QAR"/>
</dbReference>
<evidence type="ECO:0000313" key="5">
    <source>
        <dbReference type="Proteomes" id="UP000664399"/>
    </source>
</evidence>
<evidence type="ECO:0000259" key="3">
    <source>
        <dbReference type="PROSITE" id="PS01124"/>
    </source>
</evidence>
<evidence type="ECO:0000256" key="2">
    <source>
        <dbReference type="ARBA" id="ARBA00023163"/>
    </source>
</evidence>
<dbReference type="SUPFAM" id="SSF46689">
    <property type="entry name" value="Homeodomain-like"/>
    <property type="match status" value="2"/>
</dbReference>
<dbReference type="Pfam" id="PF12833">
    <property type="entry name" value="HTH_18"/>
    <property type="match status" value="1"/>
</dbReference>
<dbReference type="Proteomes" id="UP000664399">
    <property type="component" value="Unassembled WGS sequence"/>
</dbReference>
<gene>
    <name evidence="4" type="ORF">J2D75_11590</name>
</gene>
<dbReference type="InterPro" id="IPR018060">
    <property type="entry name" value="HTH_AraC"/>
</dbReference>
<reference evidence="4 5" key="1">
    <citation type="submission" date="2021-03" db="EMBL/GenBank/DDBJ databases">
        <title>The complete genome sequence of Acetobacter suratthaniensis TBRC 1719.</title>
        <authorList>
            <person name="Charoenyingcharoen P."/>
            <person name="Yukphan P."/>
        </authorList>
    </citation>
    <scope>NUCLEOTIDE SEQUENCE [LARGE SCALE GENOMIC DNA]</scope>
    <source>
        <strain evidence="4 5">TBRC 1719</strain>
    </source>
</reference>
<dbReference type="SMART" id="SM00342">
    <property type="entry name" value="HTH_ARAC"/>
    <property type="match status" value="1"/>
</dbReference>
<evidence type="ECO:0000256" key="1">
    <source>
        <dbReference type="ARBA" id="ARBA00023015"/>
    </source>
</evidence>
<dbReference type="InterPro" id="IPR029062">
    <property type="entry name" value="Class_I_gatase-like"/>
</dbReference>
<accession>A0ABS3LP26</accession>
<dbReference type="PROSITE" id="PS01124">
    <property type="entry name" value="HTH_ARAC_FAMILY_2"/>
    <property type="match status" value="1"/>
</dbReference>
<dbReference type="InterPro" id="IPR009057">
    <property type="entry name" value="Homeodomain-like_sf"/>
</dbReference>
<dbReference type="Pfam" id="PF01965">
    <property type="entry name" value="DJ-1_PfpI"/>
    <property type="match status" value="1"/>
</dbReference>
<protein>
    <submittedName>
        <fullName evidence="4">Helix-turn-helix domain-containing protein</fullName>
    </submittedName>
</protein>
<proteinExistence type="predicted"/>
<keyword evidence="2" id="KW-0804">Transcription</keyword>
<dbReference type="PANTHER" id="PTHR43130:SF3">
    <property type="entry name" value="HTH-TYPE TRANSCRIPTIONAL REGULATOR RV1931C"/>
    <property type="match status" value="1"/>
</dbReference>
<organism evidence="4 5">
    <name type="scientific">Acetobacter suratthaniensis</name>
    <dbReference type="NCBI Taxonomy" id="1502841"/>
    <lineage>
        <taxon>Bacteria</taxon>
        <taxon>Pseudomonadati</taxon>
        <taxon>Pseudomonadota</taxon>
        <taxon>Alphaproteobacteria</taxon>
        <taxon>Acetobacterales</taxon>
        <taxon>Acetobacteraceae</taxon>
        <taxon>Acetobacter</taxon>
    </lineage>
</organism>
<dbReference type="PANTHER" id="PTHR43130">
    <property type="entry name" value="ARAC-FAMILY TRANSCRIPTIONAL REGULATOR"/>
    <property type="match status" value="1"/>
</dbReference>
<evidence type="ECO:0000313" key="4">
    <source>
        <dbReference type="EMBL" id="MBO1329113.1"/>
    </source>
</evidence>
<sequence>MTELLIVFVVSDGVQLMDIAGPADVFAEANTVHGRPFYRSVIAATKKDIRSSCGFSLRADLLLGNIRNQCIDTLLVAGSPDASARTNDPVLTAWLQQEAPKTRRFGSVCGGIFPLAQTGLLDGRTIAAHWADVDCVRERFPAITVDADAIVRQDSALRTAAGVSSGLDLALSLVREDLGDRIARDVARQLVLFYKRPGGQLQYSRQKELSPAGRSALQSLQRQIMQQPSAEYSVETMAGMLALERRQLTRLFAQETGLSPARWVEQTRLALARNLLEDGGKPPKVVAAEAGFGSVRVLRRVFQRHLGVTPAEYRKRFGQLHAPLPALLNQDQAE</sequence>
<dbReference type="InterPro" id="IPR002818">
    <property type="entry name" value="DJ-1/PfpI"/>
</dbReference>
<feature type="domain" description="HTH araC/xylS-type" evidence="3">
    <location>
        <begin position="214"/>
        <end position="316"/>
    </location>
</feature>
<dbReference type="Gene3D" id="1.10.10.60">
    <property type="entry name" value="Homeodomain-like"/>
    <property type="match status" value="1"/>
</dbReference>
<dbReference type="RefSeq" id="WP_207854980.1">
    <property type="nucleotide sequence ID" value="NZ_JAFVMG010000014.1"/>
</dbReference>
<keyword evidence="1" id="KW-0805">Transcription regulation</keyword>
<dbReference type="CDD" id="cd03137">
    <property type="entry name" value="GATase1_AraC_1"/>
    <property type="match status" value="1"/>
</dbReference>
<dbReference type="Gene3D" id="3.40.50.880">
    <property type="match status" value="1"/>
</dbReference>
<dbReference type="EMBL" id="JAFVMG010000014">
    <property type="protein sequence ID" value="MBO1329113.1"/>
    <property type="molecule type" value="Genomic_DNA"/>
</dbReference>
<name>A0ABS3LP26_9PROT</name>
<keyword evidence="5" id="KW-1185">Reference proteome</keyword>
<dbReference type="SUPFAM" id="SSF52317">
    <property type="entry name" value="Class I glutamine amidotransferase-like"/>
    <property type="match status" value="1"/>
</dbReference>
<comment type="caution">
    <text evidence="4">The sequence shown here is derived from an EMBL/GenBank/DDBJ whole genome shotgun (WGS) entry which is preliminary data.</text>
</comment>